<feature type="non-terminal residue" evidence="1">
    <location>
        <position position="184"/>
    </location>
</feature>
<keyword evidence="2" id="KW-1185">Reference proteome</keyword>
<dbReference type="OrthoDB" id="2431458at2759"/>
<sequence>MGYHKITDDLENSVVQLALLDLYSTEVPPVRTVAETLSNLQSIGFPLTDIVIGNVILLFKWRLADVGDSLIEGFSTARELSKTDIREMCLIQMLNPARTLEQYDALNYIINSVNNPEQQILSAFEKYKIVEDGNDPSRSHAFLKYSPIVYRYMLRFGAQSPVVQYLMKEILMIHAQLTDTEDVD</sequence>
<dbReference type="Proteomes" id="UP000789572">
    <property type="component" value="Unassembled WGS sequence"/>
</dbReference>
<evidence type="ECO:0000313" key="1">
    <source>
        <dbReference type="EMBL" id="CAG8542302.1"/>
    </source>
</evidence>
<name>A0A9N9AVG6_9GLOM</name>
<dbReference type="EMBL" id="CAJVPJ010000609">
    <property type="protein sequence ID" value="CAG8542302.1"/>
    <property type="molecule type" value="Genomic_DNA"/>
</dbReference>
<dbReference type="AlphaFoldDB" id="A0A9N9AVG6"/>
<organism evidence="1 2">
    <name type="scientific">Paraglomus occultum</name>
    <dbReference type="NCBI Taxonomy" id="144539"/>
    <lineage>
        <taxon>Eukaryota</taxon>
        <taxon>Fungi</taxon>
        <taxon>Fungi incertae sedis</taxon>
        <taxon>Mucoromycota</taxon>
        <taxon>Glomeromycotina</taxon>
        <taxon>Glomeromycetes</taxon>
        <taxon>Paraglomerales</taxon>
        <taxon>Paraglomeraceae</taxon>
        <taxon>Paraglomus</taxon>
    </lineage>
</organism>
<evidence type="ECO:0000313" key="2">
    <source>
        <dbReference type="Proteomes" id="UP000789572"/>
    </source>
</evidence>
<reference evidence="1" key="1">
    <citation type="submission" date="2021-06" db="EMBL/GenBank/DDBJ databases">
        <authorList>
            <person name="Kallberg Y."/>
            <person name="Tangrot J."/>
            <person name="Rosling A."/>
        </authorList>
    </citation>
    <scope>NUCLEOTIDE SEQUENCE</scope>
    <source>
        <strain evidence="1">IA702</strain>
    </source>
</reference>
<comment type="caution">
    <text evidence="1">The sequence shown here is derived from an EMBL/GenBank/DDBJ whole genome shotgun (WGS) entry which is preliminary data.</text>
</comment>
<proteinExistence type="predicted"/>
<gene>
    <name evidence="1" type="ORF">POCULU_LOCUS4598</name>
</gene>
<protein>
    <submittedName>
        <fullName evidence="1">1036_t:CDS:1</fullName>
    </submittedName>
</protein>
<accession>A0A9N9AVG6</accession>